<dbReference type="PANTHER" id="PTHR43031:SF1">
    <property type="entry name" value="PYRIDINE NUCLEOTIDE-DISULPHIDE OXIDOREDUCTASE"/>
    <property type="match status" value="1"/>
</dbReference>
<evidence type="ECO:0000313" key="3">
    <source>
        <dbReference type="Proteomes" id="UP001156102"/>
    </source>
</evidence>
<dbReference type="PROSITE" id="PS01148">
    <property type="entry name" value="UPF0033"/>
    <property type="match status" value="1"/>
</dbReference>
<dbReference type="CDD" id="cd00158">
    <property type="entry name" value="RHOD"/>
    <property type="match status" value="1"/>
</dbReference>
<dbReference type="Gene3D" id="3.40.250.10">
    <property type="entry name" value="Rhodanese-like domain"/>
    <property type="match status" value="1"/>
</dbReference>
<dbReference type="SMART" id="SM00450">
    <property type="entry name" value="RHOD"/>
    <property type="match status" value="1"/>
</dbReference>
<name>A0AA42BQS9_9BACI</name>
<dbReference type="Proteomes" id="UP001156102">
    <property type="component" value="Unassembled WGS sequence"/>
</dbReference>
<dbReference type="PANTHER" id="PTHR43031">
    <property type="entry name" value="FAD-DEPENDENT OXIDOREDUCTASE"/>
    <property type="match status" value="1"/>
</dbReference>
<dbReference type="AlphaFoldDB" id="A0AA42BQS9"/>
<dbReference type="Pfam" id="PF00581">
    <property type="entry name" value="Rhodanese"/>
    <property type="match status" value="1"/>
</dbReference>
<dbReference type="SUPFAM" id="SSF52821">
    <property type="entry name" value="Rhodanese/Cell cycle control phosphatase"/>
    <property type="match status" value="1"/>
</dbReference>
<dbReference type="Pfam" id="PF01206">
    <property type="entry name" value="TusA"/>
    <property type="match status" value="1"/>
</dbReference>
<comment type="caution">
    <text evidence="2">The sequence shown here is derived from an EMBL/GenBank/DDBJ whole genome shotgun (WGS) entry which is preliminary data.</text>
</comment>
<dbReference type="InterPro" id="IPR036868">
    <property type="entry name" value="TusA-like_sf"/>
</dbReference>
<dbReference type="EMBL" id="JANCLT010000010">
    <property type="protein sequence ID" value="MCP8970212.1"/>
    <property type="molecule type" value="Genomic_DNA"/>
</dbReference>
<keyword evidence="3" id="KW-1185">Reference proteome</keyword>
<proteinExistence type="predicted"/>
<sequence length="190" mass="20890">MHITANQTLDAKGLSCPMPIVKTKKAMTELAPGQVMEVQATDKGSTADLKAWAASTGHQYLGTIEEGNVLKHYLRKSSSEETSAEKQHPHIISLEELRQKVEGPEKISILDVREPAEYAFGHIPDAVSIPLGELEERFAELNRDEEMYVICRTGSRSDLAAQKLAQHGFQVKNVVPGMTGWTGPLHTTQS</sequence>
<dbReference type="SUPFAM" id="SSF64307">
    <property type="entry name" value="SirA-like"/>
    <property type="match status" value="1"/>
</dbReference>
<dbReference type="CDD" id="cd00291">
    <property type="entry name" value="SirA_YedF_YeeD"/>
    <property type="match status" value="1"/>
</dbReference>
<gene>
    <name evidence="2" type="ORF">NK662_16955</name>
</gene>
<dbReference type="InterPro" id="IPR050229">
    <property type="entry name" value="GlpE_sulfurtransferase"/>
</dbReference>
<dbReference type="InterPro" id="IPR001763">
    <property type="entry name" value="Rhodanese-like_dom"/>
</dbReference>
<protein>
    <submittedName>
        <fullName evidence="2">Sulfurtransferase TusA family protein</fullName>
    </submittedName>
</protein>
<accession>A0AA42BQS9</accession>
<dbReference type="InterPro" id="IPR036873">
    <property type="entry name" value="Rhodanese-like_dom_sf"/>
</dbReference>
<dbReference type="PROSITE" id="PS50206">
    <property type="entry name" value="RHODANESE_3"/>
    <property type="match status" value="1"/>
</dbReference>
<organism evidence="2 3">
    <name type="scientific">Ectobacillus ponti</name>
    <dbReference type="NCBI Taxonomy" id="2961894"/>
    <lineage>
        <taxon>Bacteria</taxon>
        <taxon>Bacillati</taxon>
        <taxon>Bacillota</taxon>
        <taxon>Bacilli</taxon>
        <taxon>Bacillales</taxon>
        <taxon>Bacillaceae</taxon>
        <taxon>Ectobacillus</taxon>
    </lineage>
</organism>
<evidence type="ECO:0000313" key="2">
    <source>
        <dbReference type="EMBL" id="MCP8970212.1"/>
    </source>
</evidence>
<dbReference type="RefSeq" id="WP_254760131.1">
    <property type="nucleotide sequence ID" value="NZ_JANCLT010000010.1"/>
</dbReference>
<dbReference type="Gene3D" id="3.30.110.40">
    <property type="entry name" value="TusA-like domain"/>
    <property type="match status" value="1"/>
</dbReference>
<dbReference type="InterPro" id="IPR001455">
    <property type="entry name" value="TusA-like"/>
</dbReference>
<reference evidence="2" key="1">
    <citation type="submission" date="2022-07" db="EMBL/GenBank/DDBJ databases">
        <authorList>
            <person name="Li W.-J."/>
            <person name="Deng Q.-Q."/>
        </authorList>
    </citation>
    <scope>NUCLEOTIDE SEQUENCE</scope>
    <source>
        <strain evidence="2">SYSU M60031</strain>
    </source>
</reference>
<feature type="domain" description="Rhodanese" evidence="1">
    <location>
        <begin position="103"/>
        <end position="187"/>
    </location>
</feature>
<evidence type="ECO:0000259" key="1">
    <source>
        <dbReference type="PROSITE" id="PS50206"/>
    </source>
</evidence>